<evidence type="ECO:0008006" key="3">
    <source>
        <dbReference type="Google" id="ProtNLM"/>
    </source>
</evidence>
<dbReference type="CDD" id="cd22231">
    <property type="entry name" value="RHH_NikR_HicB-like"/>
    <property type="match status" value="1"/>
</dbReference>
<evidence type="ECO:0000313" key="2">
    <source>
        <dbReference type="Proteomes" id="UP000000379"/>
    </source>
</evidence>
<keyword evidence="2" id="KW-1185">Reference proteome</keyword>
<dbReference type="EMBL" id="CP002049">
    <property type="protein sequence ID" value="ADI14126.1"/>
    <property type="molecule type" value="Genomic_DNA"/>
</dbReference>
<reference evidence="2" key="1">
    <citation type="submission" date="2010-05" db="EMBL/GenBank/DDBJ databases">
        <title>The complete genome of Truepera radiovictris DSM 17093.</title>
        <authorList>
            <consortium name="US DOE Joint Genome Institute (JGI-PGF)"/>
            <person name="Lucas S."/>
            <person name="Copeland A."/>
            <person name="Lapidus A."/>
            <person name="Glavina del Rio T."/>
            <person name="Dalin E."/>
            <person name="Tice H."/>
            <person name="Bruce D."/>
            <person name="Goodwin L."/>
            <person name="Pitluck S."/>
            <person name="Kyrpides N."/>
            <person name="Mavromatis K."/>
            <person name="Ovchinnikova G."/>
            <person name="Munk A.C."/>
            <person name="Detter J.C."/>
            <person name="Han C."/>
            <person name="Tapia R."/>
            <person name="Land M."/>
            <person name="Hauser L."/>
            <person name="Markowitz V."/>
            <person name="Cheng J.-F."/>
            <person name="Hugenholtz P."/>
            <person name="Woyke T."/>
            <person name="Wu D."/>
            <person name="Tindall B."/>
            <person name="Pomrenke H.G."/>
            <person name="Brambilla E."/>
            <person name="Klenk H.-P."/>
            <person name="Eisen J.A."/>
        </authorList>
    </citation>
    <scope>NUCLEOTIDE SEQUENCE [LARGE SCALE GENOMIC DNA]</scope>
    <source>
        <strain evidence="2">DSM 17093 / CIP 108686 / LMG 22925 / RQ-24</strain>
    </source>
</reference>
<protein>
    <recommendedName>
        <fullName evidence="3">Transcriptional regulator, CopG family</fullName>
    </recommendedName>
</protein>
<dbReference type="STRING" id="649638.Trad_0998"/>
<dbReference type="Proteomes" id="UP000000379">
    <property type="component" value="Chromosome"/>
</dbReference>
<evidence type="ECO:0000313" key="1">
    <source>
        <dbReference type="EMBL" id="ADI14126.1"/>
    </source>
</evidence>
<organism evidence="1 2">
    <name type="scientific">Truepera radiovictrix (strain DSM 17093 / CIP 108686 / LMG 22925 / RQ-24)</name>
    <dbReference type="NCBI Taxonomy" id="649638"/>
    <lineage>
        <taxon>Bacteria</taxon>
        <taxon>Thermotogati</taxon>
        <taxon>Deinococcota</taxon>
        <taxon>Deinococci</taxon>
        <taxon>Trueperales</taxon>
        <taxon>Trueperaceae</taxon>
        <taxon>Truepera</taxon>
    </lineage>
</organism>
<reference evidence="1 2" key="2">
    <citation type="journal article" date="2011" name="Stand. Genomic Sci.">
        <title>Complete genome sequence of Truepera radiovictrix type strain (RQ-24).</title>
        <authorList>
            <person name="Ivanova N."/>
            <person name="Rohde C."/>
            <person name="Munk C."/>
            <person name="Nolan M."/>
            <person name="Lucas S."/>
            <person name="Del Rio T.G."/>
            <person name="Tice H."/>
            <person name="Deshpande S."/>
            <person name="Cheng J.F."/>
            <person name="Tapia R."/>
            <person name="Han C."/>
            <person name="Goodwin L."/>
            <person name="Pitluck S."/>
            <person name="Liolios K."/>
            <person name="Mavromatis K."/>
            <person name="Mikhailova N."/>
            <person name="Pati A."/>
            <person name="Chen A."/>
            <person name="Palaniappan K."/>
            <person name="Land M."/>
            <person name="Hauser L."/>
            <person name="Chang Y.J."/>
            <person name="Jeffries C.D."/>
            <person name="Brambilla E."/>
            <person name="Rohde M."/>
            <person name="Goker M."/>
            <person name="Tindall B.J."/>
            <person name="Woyke T."/>
            <person name="Bristow J."/>
            <person name="Eisen J.A."/>
            <person name="Markowitz V."/>
            <person name="Hugenholtz P."/>
            <person name="Kyrpides N.C."/>
            <person name="Klenk H.P."/>
            <person name="Lapidus A."/>
        </authorList>
    </citation>
    <scope>NUCLEOTIDE SEQUENCE [LARGE SCALE GENOMIC DNA]</scope>
    <source>
        <strain evidence="2">DSM 17093 / CIP 108686 / LMG 22925 / RQ-24</strain>
    </source>
</reference>
<dbReference type="HOGENOM" id="CLU_194678_0_0_0"/>
<dbReference type="RefSeq" id="WP_013177497.1">
    <property type="nucleotide sequence ID" value="NC_014221.1"/>
</dbReference>
<proteinExistence type="predicted"/>
<dbReference type="OrthoDB" id="3692970at2"/>
<dbReference type="AlphaFoldDB" id="D7CV98"/>
<dbReference type="eggNOG" id="COG3609">
    <property type="taxonomic scope" value="Bacteria"/>
</dbReference>
<accession>D7CV98</accession>
<gene>
    <name evidence="1" type="ordered locus">Trad_0998</name>
</gene>
<name>D7CV98_TRURR</name>
<sequence length="82" mass="9121">MKVSISARVDEVLLRYLDSYQRAHALKSRSEVLEQAIKALRERELSGQYAQAMAEWDASGDAELWDQTAGDGLLTKDAHEAG</sequence>
<dbReference type="KEGG" id="tra:Trad_0998"/>